<evidence type="ECO:0000256" key="3">
    <source>
        <dbReference type="ARBA" id="ARBA00013368"/>
    </source>
</evidence>
<comment type="similarity">
    <text evidence="1">Belongs to the SMC family. SbcC subfamily.</text>
</comment>
<feature type="domain" description="Rad50/SbcC-type AAA" evidence="4">
    <location>
        <begin position="13"/>
        <end position="73"/>
    </location>
</feature>
<dbReference type="OrthoDB" id="9815944at2"/>
<reference evidence="5 6" key="1">
    <citation type="submission" date="2019-02" db="EMBL/GenBank/DDBJ databases">
        <title>Jishengella sp. nov., isolated from a root of Zingiber montanum.</title>
        <authorList>
            <person name="Kuncharoen N."/>
            <person name="Kudo T."/>
            <person name="Masahiro Y."/>
            <person name="Ohkuma M."/>
            <person name="Tanasupawat S."/>
        </authorList>
    </citation>
    <scope>NUCLEOTIDE SEQUENCE [LARGE SCALE GENOMIC DNA]</scope>
    <source>
        <strain evidence="5 6">PLAI 1-1</strain>
    </source>
</reference>
<evidence type="ECO:0000256" key="2">
    <source>
        <dbReference type="ARBA" id="ARBA00011322"/>
    </source>
</evidence>
<comment type="subunit">
    <text evidence="2">Heterodimer of SbcC and SbcD.</text>
</comment>
<dbReference type="EMBL" id="SJJR01000041">
    <property type="protein sequence ID" value="TCB87733.1"/>
    <property type="molecule type" value="Genomic_DNA"/>
</dbReference>
<evidence type="ECO:0000259" key="4">
    <source>
        <dbReference type="Pfam" id="PF13476"/>
    </source>
</evidence>
<dbReference type="PANTHER" id="PTHR32114">
    <property type="entry name" value="ABC TRANSPORTER ABCH.3"/>
    <property type="match status" value="1"/>
</dbReference>
<comment type="caution">
    <text evidence="5">The sequence shown here is derived from an EMBL/GenBank/DDBJ whole genome shotgun (WGS) entry which is preliminary data.</text>
</comment>
<dbReference type="Gene3D" id="3.40.50.300">
    <property type="entry name" value="P-loop containing nucleotide triphosphate hydrolases"/>
    <property type="match status" value="1"/>
</dbReference>
<evidence type="ECO:0000313" key="6">
    <source>
        <dbReference type="Proteomes" id="UP000292274"/>
    </source>
</evidence>
<gene>
    <name evidence="5" type="ORF">E0H26_28820</name>
</gene>
<dbReference type="PANTHER" id="PTHR32114:SF2">
    <property type="entry name" value="ABC TRANSPORTER ABCH.3"/>
    <property type="match status" value="1"/>
</dbReference>
<keyword evidence="6" id="KW-1185">Reference proteome</keyword>
<proteinExistence type="inferred from homology"/>
<sequence length="608" mass="66711">MPQRLAATKISALEIQSFRGVTDCLTIDFAARDGKPTSLLILGDNGTGKTSIVDAVEFALRGRVSRRGNAGTKVKREARDLLHLASRPNVVVEVGGKRYQRGRPRPSSLGKHLRREIVPGFHLAPATISRADIDVFWNLEDRERMRFFFDYLRREYRHAGYHALEAERLAAAVDVAETAILKSQIALAIAADVPISDIPVSDRVTFYQWRARQWPAYATAAGSTPYGASSPQRMKAIRSLPNYIQRANSDLAADLETRHDLREQLEAATQAAGGTPGELPPVVASELPALLAEISSEVTAAFLHIAGLPHVLGIVIAVGDEEGELNITCSLTPGNHVDPRQVLSEGALDLLALLLMLEVARACTKRGQAPVLVLDDVWQSVDTVHRTAVLAYMFDGNFKKWQLVITVHDRLWARLIEDKARRQGFPLKTLRVVAWSPESGPVVRQGFLGTPAQLEQQIENSETDILVGHAGKALEELADILSASMRVSVTRMEGDRYTLEGIWQPVYSALRKASLPSDIIEPANRINDLYVLRNTAGAHFNEWAQTLSDAEARSFARNVHNLWTATHCSICGATLTATGIPSGPQYSYRCKHPGPETLADAHPQASPL</sequence>
<dbReference type="Proteomes" id="UP000292274">
    <property type="component" value="Unassembled WGS sequence"/>
</dbReference>
<protein>
    <recommendedName>
        <fullName evidence="3">Nuclease SbcCD subunit C</fullName>
    </recommendedName>
</protein>
<accession>A0A4R0FX80</accession>
<name>A0A4R0FX80_9ACTN</name>
<dbReference type="SUPFAM" id="SSF52540">
    <property type="entry name" value="P-loop containing nucleoside triphosphate hydrolases"/>
    <property type="match status" value="1"/>
</dbReference>
<evidence type="ECO:0000256" key="1">
    <source>
        <dbReference type="ARBA" id="ARBA00006930"/>
    </source>
</evidence>
<dbReference type="AlphaFoldDB" id="A0A4R0FX80"/>
<dbReference type="InterPro" id="IPR027417">
    <property type="entry name" value="P-loop_NTPase"/>
</dbReference>
<organism evidence="5 6">
    <name type="scientific">Micromonospora zingiberis</name>
    <dbReference type="NCBI Taxonomy" id="2053011"/>
    <lineage>
        <taxon>Bacteria</taxon>
        <taxon>Bacillati</taxon>
        <taxon>Actinomycetota</taxon>
        <taxon>Actinomycetes</taxon>
        <taxon>Micromonosporales</taxon>
        <taxon>Micromonosporaceae</taxon>
        <taxon>Micromonospora</taxon>
    </lineage>
</organism>
<dbReference type="Pfam" id="PF13476">
    <property type="entry name" value="AAA_23"/>
    <property type="match status" value="1"/>
</dbReference>
<dbReference type="InterPro" id="IPR038729">
    <property type="entry name" value="Rad50/SbcC_AAA"/>
</dbReference>
<dbReference type="GO" id="GO:0006302">
    <property type="term" value="P:double-strand break repair"/>
    <property type="evidence" value="ECO:0007669"/>
    <property type="project" value="InterPro"/>
</dbReference>
<dbReference type="GO" id="GO:0016887">
    <property type="term" value="F:ATP hydrolysis activity"/>
    <property type="evidence" value="ECO:0007669"/>
    <property type="project" value="InterPro"/>
</dbReference>
<evidence type="ECO:0000313" key="5">
    <source>
        <dbReference type="EMBL" id="TCB87733.1"/>
    </source>
</evidence>